<evidence type="ECO:0000313" key="1">
    <source>
        <dbReference type="EMBL" id="CAK7938232.1"/>
    </source>
</evidence>
<gene>
    <name evidence="1" type="ORF">PM001_LOCUS23382</name>
    <name evidence="2" type="ORF">PM001_LOCUS23385</name>
</gene>
<protein>
    <submittedName>
        <fullName evidence="1">Uncharacterized protein</fullName>
    </submittedName>
</protein>
<dbReference type="AlphaFoldDB" id="A0AAV1UW48"/>
<proteinExistence type="predicted"/>
<evidence type="ECO:0000313" key="2">
    <source>
        <dbReference type="EMBL" id="CAK7938235.1"/>
    </source>
</evidence>
<name>A0AAV1UW48_9STRA</name>
<accession>A0AAV1UW48</accession>
<dbReference type="EMBL" id="CAKLBY020000229">
    <property type="protein sequence ID" value="CAK7938232.1"/>
    <property type="molecule type" value="Genomic_DNA"/>
</dbReference>
<dbReference type="Proteomes" id="UP001162060">
    <property type="component" value="Unassembled WGS sequence"/>
</dbReference>
<evidence type="ECO:0000313" key="3">
    <source>
        <dbReference type="Proteomes" id="UP001162060"/>
    </source>
</evidence>
<dbReference type="EMBL" id="CAKLBY020000229">
    <property type="protein sequence ID" value="CAK7938235.1"/>
    <property type="molecule type" value="Genomic_DNA"/>
</dbReference>
<comment type="caution">
    <text evidence="1">The sequence shown here is derived from an EMBL/GenBank/DDBJ whole genome shotgun (WGS) entry which is preliminary data.</text>
</comment>
<reference evidence="1" key="1">
    <citation type="submission" date="2024-01" db="EMBL/GenBank/DDBJ databases">
        <authorList>
            <person name="Webb A."/>
        </authorList>
    </citation>
    <scope>NUCLEOTIDE SEQUENCE</scope>
    <source>
        <strain evidence="1">Pm1</strain>
    </source>
</reference>
<sequence>MISISDSSGLRFEVPAADAKDVPVARGDSPSGGFNQEATNRLLLRRERHFLRPHACAQQLAWFWKPRVGLANEWNQTNK</sequence>
<organism evidence="1 3">
    <name type="scientific">Peronospora matthiolae</name>
    <dbReference type="NCBI Taxonomy" id="2874970"/>
    <lineage>
        <taxon>Eukaryota</taxon>
        <taxon>Sar</taxon>
        <taxon>Stramenopiles</taxon>
        <taxon>Oomycota</taxon>
        <taxon>Peronosporomycetes</taxon>
        <taxon>Peronosporales</taxon>
        <taxon>Peronosporaceae</taxon>
        <taxon>Peronospora</taxon>
    </lineage>
</organism>